<keyword evidence="1" id="KW-0805">Transcription regulation</keyword>
<protein>
    <recommendedName>
        <fullName evidence="6">Zn(2)-C6 fungal-type domain-containing protein</fullName>
    </recommendedName>
</protein>
<accession>A0A1V6SKU1</accession>
<keyword evidence="2" id="KW-0238">DNA-binding</keyword>
<evidence type="ECO:0000256" key="3">
    <source>
        <dbReference type="ARBA" id="ARBA00023163"/>
    </source>
</evidence>
<evidence type="ECO:0000256" key="4">
    <source>
        <dbReference type="ARBA" id="ARBA00023242"/>
    </source>
</evidence>
<name>A0A1V6SKU1_9EURO</name>
<keyword evidence="8" id="KW-1185">Reference proteome</keyword>
<keyword evidence="3" id="KW-0804">Transcription</keyword>
<evidence type="ECO:0000259" key="6">
    <source>
        <dbReference type="SMART" id="SM00066"/>
    </source>
</evidence>
<organism evidence="7 8">
    <name type="scientific">Penicillium flavigenum</name>
    <dbReference type="NCBI Taxonomy" id="254877"/>
    <lineage>
        <taxon>Eukaryota</taxon>
        <taxon>Fungi</taxon>
        <taxon>Dikarya</taxon>
        <taxon>Ascomycota</taxon>
        <taxon>Pezizomycotina</taxon>
        <taxon>Eurotiomycetes</taxon>
        <taxon>Eurotiomycetidae</taxon>
        <taxon>Eurotiales</taxon>
        <taxon>Aspergillaceae</taxon>
        <taxon>Penicillium</taxon>
    </lineage>
</organism>
<dbReference type="GO" id="GO:0008270">
    <property type="term" value="F:zinc ion binding"/>
    <property type="evidence" value="ECO:0007669"/>
    <property type="project" value="InterPro"/>
</dbReference>
<sequence>MENGSMVFANLYGYPNDSNVFGAEDSDCNHALGTSALQSHAAFPYPFEPIGYSGMFATSSTSDMCLSSTYSRHLSESAEPQQLNSGALDPPDHSGLSVTDILRSPCTEIDQQTHGKLPSPPQSQTPASNRRPKRLRRQNHSCDPCRSAKRACDLAPNANHVNNLSSSPCSMCKLRGTDCTVAWRANKQSSYKPKKPASDSLVKNYSTDPALDGIKDFLSPSTTSKLSRHESVLACHMMTSETCAQKLDVYIDIFDDPMSKLLTKWCMAPCYSLGIAALTPLSRNAQLATHFSQAQSRIKNSWEACSSLRPNPASRLFLTASILDSLFQCSDTHSKWTRPALRDNALIETYKWVAIATGSQFAINDNDTQNTWKSQKQTRDIAYATWCKAKHMVFDNIASNSFRLGLSLLLFGIILPPTELEQSCEFEEDATYALHEGIRRLHTLCTEARAYLQDGGTHPGLITPLMGLRKPCLLQSLSIGARENILELIAAFEWLVEMSQSVAISLFPCRSFTFALSFGKFNNERGHTTEVTQRLDGKSVDNGRNSITLDDSIIARVTAGSPPVTVLWSQGSPEHLVYSALLESGSVVVLVWKTLARLTLAIQNVGTGDGNYAEIHHYFNMMTTLIDLWRTTFGIIDHDSALSLQLSTTDVWRGVVFCATDGNLAVLLFHELSCQLQRHLEDQPQSLGNKLRETLNLTTNYRNYQRLTSAMQIPYLTSANHGLSNPGVQGEGGLKSNIEDIRAHPHPTMVVQAHRLAAKCFAEEIQNSVHSVNIKRISDLSASLESCLRELQRLQNVLVMYPGAELGDEDAKLS</sequence>
<dbReference type="CDD" id="cd00067">
    <property type="entry name" value="GAL4"/>
    <property type="match status" value="1"/>
</dbReference>
<feature type="region of interest" description="Disordered" evidence="5">
    <location>
        <begin position="76"/>
        <end position="147"/>
    </location>
</feature>
<evidence type="ECO:0000313" key="7">
    <source>
        <dbReference type="EMBL" id="OQE14390.1"/>
    </source>
</evidence>
<dbReference type="Gene3D" id="4.10.240.10">
    <property type="entry name" value="Zn(2)-C6 fungal-type DNA-binding domain"/>
    <property type="match status" value="1"/>
</dbReference>
<dbReference type="Proteomes" id="UP000191342">
    <property type="component" value="Unassembled WGS sequence"/>
</dbReference>
<dbReference type="InterPro" id="IPR036864">
    <property type="entry name" value="Zn2-C6_fun-type_DNA-bd_sf"/>
</dbReference>
<gene>
    <name evidence="7" type="ORF">PENFLA_c038G01900</name>
</gene>
<evidence type="ECO:0000256" key="1">
    <source>
        <dbReference type="ARBA" id="ARBA00023015"/>
    </source>
</evidence>
<feature type="compositionally biased region" description="Basic residues" evidence="5">
    <location>
        <begin position="130"/>
        <end position="139"/>
    </location>
</feature>
<comment type="caution">
    <text evidence="7">The sequence shown here is derived from an EMBL/GenBank/DDBJ whole genome shotgun (WGS) entry which is preliminary data.</text>
</comment>
<dbReference type="STRING" id="254877.A0A1V6SKU1"/>
<dbReference type="SMART" id="SM00066">
    <property type="entry name" value="GAL4"/>
    <property type="match status" value="1"/>
</dbReference>
<evidence type="ECO:0000256" key="2">
    <source>
        <dbReference type="ARBA" id="ARBA00023125"/>
    </source>
</evidence>
<dbReference type="InterPro" id="IPR001138">
    <property type="entry name" value="Zn2Cys6_DnaBD"/>
</dbReference>
<dbReference type="OrthoDB" id="2123952at2759"/>
<dbReference type="GO" id="GO:0003677">
    <property type="term" value="F:DNA binding"/>
    <property type="evidence" value="ECO:0007669"/>
    <property type="project" value="UniProtKB-KW"/>
</dbReference>
<dbReference type="AlphaFoldDB" id="A0A1V6SKU1"/>
<feature type="domain" description="Zn(2)-C6 fungal-type" evidence="6">
    <location>
        <begin position="136"/>
        <end position="190"/>
    </location>
</feature>
<dbReference type="SUPFAM" id="SSF57701">
    <property type="entry name" value="Zn2/Cys6 DNA-binding domain"/>
    <property type="match status" value="1"/>
</dbReference>
<reference evidence="8" key="1">
    <citation type="journal article" date="2017" name="Nat. Microbiol.">
        <title>Global analysis of biosynthetic gene clusters reveals vast potential of secondary metabolite production in Penicillium species.</title>
        <authorList>
            <person name="Nielsen J.C."/>
            <person name="Grijseels S."/>
            <person name="Prigent S."/>
            <person name="Ji B."/>
            <person name="Dainat J."/>
            <person name="Nielsen K.F."/>
            <person name="Frisvad J.C."/>
            <person name="Workman M."/>
            <person name="Nielsen J."/>
        </authorList>
    </citation>
    <scope>NUCLEOTIDE SEQUENCE [LARGE SCALE GENOMIC DNA]</scope>
    <source>
        <strain evidence="8">IBT 14082</strain>
    </source>
</reference>
<evidence type="ECO:0000256" key="5">
    <source>
        <dbReference type="SAM" id="MobiDB-lite"/>
    </source>
</evidence>
<proteinExistence type="predicted"/>
<dbReference type="EMBL" id="MLQL01000038">
    <property type="protein sequence ID" value="OQE14390.1"/>
    <property type="molecule type" value="Genomic_DNA"/>
</dbReference>
<keyword evidence="4" id="KW-0539">Nucleus</keyword>
<dbReference type="GO" id="GO:0000981">
    <property type="term" value="F:DNA-binding transcription factor activity, RNA polymerase II-specific"/>
    <property type="evidence" value="ECO:0007669"/>
    <property type="project" value="InterPro"/>
</dbReference>
<evidence type="ECO:0000313" key="8">
    <source>
        <dbReference type="Proteomes" id="UP000191342"/>
    </source>
</evidence>
<feature type="compositionally biased region" description="Polar residues" evidence="5">
    <location>
        <begin position="76"/>
        <end position="85"/>
    </location>
</feature>